<protein>
    <submittedName>
        <fullName evidence="1">Uncharacterized protein</fullName>
    </submittedName>
</protein>
<gene>
    <name evidence="1" type="ORF">LAh7_21</name>
</gene>
<dbReference type="Proteomes" id="UP000318298">
    <property type="component" value="Segment"/>
</dbReference>
<dbReference type="EMBL" id="MK838113">
    <property type="protein sequence ID" value="QDH46706.1"/>
    <property type="molecule type" value="Genomic_DNA"/>
</dbReference>
<evidence type="ECO:0000313" key="1">
    <source>
        <dbReference type="EMBL" id="QDH46706.1"/>
    </source>
</evidence>
<reference evidence="1 2" key="1">
    <citation type="submission" date="2019-04" db="EMBL/GenBank/DDBJ databases">
        <title>Novel bacteriophages capable of disrupting biofilms from clinical strains of Aeromonas hydrophila with intrinsic antibiotic resistance.</title>
        <authorList>
            <person name="Kabwe M."/>
            <person name="Brown T.L."/>
            <person name="Speirs L."/>
            <person name="Ku H."/>
            <person name="Leach M."/>
            <person name="Chan H.T."/>
            <person name="Petrovski S."/>
            <person name="Lock P."/>
            <person name="Tucci J."/>
        </authorList>
    </citation>
    <scope>NUCLEOTIDE SEQUENCE [LARGE SCALE GENOMIC DNA]</scope>
</reference>
<name>A0A514A0D1_9CAUD</name>
<evidence type="ECO:0000313" key="2">
    <source>
        <dbReference type="Proteomes" id="UP000318298"/>
    </source>
</evidence>
<accession>A0A514A0D1</accession>
<sequence length="83" mass="9239">MFGWRSVEAAKVLGFTHHGSYYGIPLYLGFEGEPSSDSAPLVAVKWAPMDLVLDLFVAIEDTLRPVMFPDDEPCFQFKVGSKL</sequence>
<keyword evidence="2" id="KW-1185">Reference proteome</keyword>
<proteinExistence type="predicted"/>
<organism evidence="1 2">
    <name type="scientific">Aeromonas phage LAh_7</name>
    <dbReference type="NCBI Taxonomy" id="2591031"/>
    <lineage>
        <taxon>Viruses</taxon>
        <taxon>Duplodnaviria</taxon>
        <taxon>Heunggongvirae</taxon>
        <taxon>Uroviricota</taxon>
        <taxon>Caudoviricetes</taxon>
        <taxon>Casjensviridae</taxon>
        <taxon>Sharonstreetvirus</taxon>
        <taxon>Sharonstreetvirus LAh7</taxon>
    </lineage>
</organism>